<sequence length="170" mass="19420">MSLPSEDIELILETRKIALDALNHRNFDQVKPYLHPDFTITTVDNQVFHGVEDFQRYWENQFQTNIKSITMTLDEHTDRILLAPNLEVAYGAATSTFNFKDGKNNDMPLRWTAVLQKANHRWLIQSLHFSANLLDNPVLAVTQSAMRWSALVAGVVGIIVGAAVIWFWKP</sequence>
<evidence type="ECO:0000313" key="4">
    <source>
        <dbReference type="Proteomes" id="UP000658720"/>
    </source>
</evidence>
<feature type="transmembrane region" description="Helical" evidence="1">
    <location>
        <begin position="148"/>
        <end position="168"/>
    </location>
</feature>
<keyword evidence="1" id="KW-0472">Membrane</keyword>
<evidence type="ECO:0000313" key="3">
    <source>
        <dbReference type="EMBL" id="MBE9253437.1"/>
    </source>
</evidence>
<accession>A0ABR9VQ35</accession>
<evidence type="ECO:0000256" key="1">
    <source>
        <dbReference type="SAM" id="Phobius"/>
    </source>
</evidence>
<dbReference type="EMBL" id="JADEVV010000013">
    <property type="protein sequence ID" value="MBE9253437.1"/>
    <property type="molecule type" value="Genomic_DNA"/>
</dbReference>
<keyword evidence="4" id="KW-1185">Reference proteome</keyword>
<keyword evidence="1" id="KW-0812">Transmembrane</keyword>
<dbReference type="RefSeq" id="WP_190599874.1">
    <property type="nucleotide sequence ID" value="NZ_JADEVV010000013.1"/>
</dbReference>
<proteinExistence type="predicted"/>
<comment type="caution">
    <text evidence="3">The sequence shown here is derived from an EMBL/GenBank/DDBJ whole genome shotgun (WGS) entry which is preliminary data.</text>
</comment>
<evidence type="ECO:0000259" key="2">
    <source>
        <dbReference type="Pfam" id="PF13474"/>
    </source>
</evidence>
<name>A0ABR9VQ35_9SYNC</name>
<dbReference type="Gene3D" id="3.10.450.50">
    <property type="match status" value="1"/>
</dbReference>
<dbReference type="Proteomes" id="UP000658720">
    <property type="component" value="Unassembled WGS sequence"/>
</dbReference>
<dbReference type="Pfam" id="PF13474">
    <property type="entry name" value="SnoaL_3"/>
    <property type="match status" value="1"/>
</dbReference>
<organism evidence="3 4">
    <name type="scientific">Synechocystis salina LEGE 00031</name>
    <dbReference type="NCBI Taxonomy" id="1828736"/>
    <lineage>
        <taxon>Bacteria</taxon>
        <taxon>Bacillati</taxon>
        <taxon>Cyanobacteriota</taxon>
        <taxon>Cyanophyceae</taxon>
        <taxon>Synechococcales</taxon>
        <taxon>Merismopediaceae</taxon>
        <taxon>Synechocystis</taxon>
    </lineage>
</organism>
<keyword evidence="1" id="KW-1133">Transmembrane helix</keyword>
<protein>
    <submittedName>
        <fullName evidence="3">Nuclear transport factor 2 family protein</fullName>
    </submittedName>
</protein>
<feature type="domain" description="SnoaL-like" evidence="2">
    <location>
        <begin position="19"/>
        <end position="131"/>
    </location>
</feature>
<dbReference type="SUPFAM" id="SSF54427">
    <property type="entry name" value="NTF2-like"/>
    <property type="match status" value="1"/>
</dbReference>
<reference evidence="3 4" key="1">
    <citation type="submission" date="2020-10" db="EMBL/GenBank/DDBJ databases">
        <authorList>
            <person name="Castelo-Branco R."/>
            <person name="Eusebio N."/>
            <person name="Adriana R."/>
            <person name="Vieira A."/>
            <person name="Brugerolle De Fraissinette N."/>
            <person name="Rezende De Castro R."/>
            <person name="Schneider M.P."/>
            <person name="Vasconcelos V."/>
            <person name="Leao P.N."/>
        </authorList>
    </citation>
    <scope>NUCLEOTIDE SEQUENCE [LARGE SCALE GENOMIC DNA]</scope>
    <source>
        <strain evidence="3 4">LEGE 00031</strain>
    </source>
</reference>
<dbReference type="InterPro" id="IPR037401">
    <property type="entry name" value="SnoaL-like"/>
</dbReference>
<dbReference type="InterPro" id="IPR032710">
    <property type="entry name" value="NTF2-like_dom_sf"/>
</dbReference>
<gene>
    <name evidence="3" type="ORF">IQ217_06085</name>
</gene>